<evidence type="ECO:0000313" key="5">
    <source>
        <dbReference type="Proteomes" id="UP001597438"/>
    </source>
</evidence>
<proteinExistence type="predicted"/>
<dbReference type="InterPro" id="IPR026444">
    <property type="entry name" value="Secre_tail"/>
</dbReference>
<dbReference type="Proteomes" id="UP001597438">
    <property type="component" value="Unassembled WGS sequence"/>
</dbReference>
<keyword evidence="1 2" id="KW-0732">Signal</keyword>
<dbReference type="RefSeq" id="WP_251742945.1">
    <property type="nucleotide sequence ID" value="NZ_JBHUOJ010000024.1"/>
</dbReference>
<name>A0ABW5X7B1_9FLAO</name>
<gene>
    <name evidence="4" type="ORF">ACFSYS_10850</name>
</gene>
<reference evidence="5" key="1">
    <citation type="journal article" date="2019" name="Int. J. Syst. Evol. Microbiol.">
        <title>The Global Catalogue of Microorganisms (GCM) 10K type strain sequencing project: providing services to taxonomists for standard genome sequencing and annotation.</title>
        <authorList>
            <consortium name="The Broad Institute Genomics Platform"/>
            <consortium name="The Broad Institute Genome Sequencing Center for Infectious Disease"/>
            <person name="Wu L."/>
            <person name="Ma J."/>
        </authorList>
    </citation>
    <scope>NUCLEOTIDE SEQUENCE [LARGE SCALE GENOMIC DNA]</scope>
    <source>
        <strain evidence="5">KCTC 52925</strain>
    </source>
</reference>
<protein>
    <submittedName>
        <fullName evidence="4">T9SS type A sorting domain-containing protein</fullName>
    </submittedName>
</protein>
<dbReference type="EMBL" id="JBHUOJ010000024">
    <property type="protein sequence ID" value="MFD2833789.1"/>
    <property type="molecule type" value="Genomic_DNA"/>
</dbReference>
<comment type="caution">
    <text evidence="4">The sequence shown here is derived from an EMBL/GenBank/DDBJ whole genome shotgun (WGS) entry which is preliminary data.</text>
</comment>
<evidence type="ECO:0000259" key="3">
    <source>
        <dbReference type="Pfam" id="PF18962"/>
    </source>
</evidence>
<evidence type="ECO:0000256" key="2">
    <source>
        <dbReference type="SAM" id="SignalP"/>
    </source>
</evidence>
<evidence type="ECO:0000313" key="4">
    <source>
        <dbReference type="EMBL" id="MFD2833789.1"/>
    </source>
</evidence>
<feature type="domain" description="Secretion system C-terminal sorting" evidence="3">
    <location>
        <begin position="524"/>
        <end position="580"/>
    </location>
</feature>
<accession>A0ABW5X7B1</accession>
<feature type="chain" id="PRO_5045380108" evidence="2">
    <location>
        <begin position="19"/>
        <end position="584"/>
    </location>
</feature>
<keyword evidence="5" id="KW-1185">Reference proteome</keyword>
<dbReference type="NCBIfam" id="TIGR04183">
    <property type="entry name" value="Por_Secre_tail"/>
    <property type="match status" value="1"/>
</dbReference>
<organism evidence="4 5">
    <name type="scientific">Christiangramia antarctica</name>
    <dbReference type="NCBI Taxonomy" id="2058158"/>
    <lineage>
        <taxon>Bacteria</taxon>
        <taxon>Pseudomonadati</taxon>
        <taxon>Bacteroidota</taxon>
        <taxon>Flavobacteriia</taxon>
        <taxon>Flavobacteriales</taxon>
        <taxon>Flavobacteriaceae</taxon>
        <taxon>Christiangramia</taxon>
    </lineage>
</organism>
<sequence>MKLLLRLLALFTINLGFAQLYVSPSNNADHFIYVKDRLVYVEKGIEMYANKNKDVEASIYLRKDAQLIQGEKNSNYNKGDGKISVFQTGTSNQYDYNFWGLPIKIPDGKNYLLNDFIYDPMGKTESRPAKLISALDGKSDPLSISDRWLYSFSGTEYSDWNYLGDNFQLQPGEGFSMKGVSGYNFSEIEGEAINTGNRQTYDFRGLPNDGNIELSIRKEQILLVGNPYPSAIDLNKFLLENTNTTGIAYFWDSAENVNSHYLADYEGGYGAYSAGTGIYIPPVFVNYGTNATGNNSGKIIPRRFAPIAQGFMIEGSNDGLVSFKNSHRIYKKQENGISEFKTSENELQSVKFEIITSDTYHHFLALAFDPNSSEKADRALDAKSHNETPSFVFWNIEDEHYVIDVRPKKDEDLIPLKISMEKNGPIEFKVNEMANFDPDRIFLYDSRDNLYFGIKTGSLKFDLSAGKYENRFFITFIENLPAVDNTSKDKPGILSAKPPNILLNTIDIFQNNALEQLEIRILYETDIKEISLFDLNGKRLFNQKFTKNEKEYYLPTGNLSNGIYIVKVFTKDKNELSKKVGVKN</sequence>
<dbReference type="Pfam" id="PF18962">
    <property type="entry name" value="Por_Secre_tail"/>
    <property type="match status" value="1"/>
</dbReference>
<evidence type="ECO:0000256" key="1">
    <source>
        <dbReference type="ARBA" id="ARBA00022729"/>
    </source>
</evidence>
<feature type="signal peptide" evidence="2">
    <location>
        <begin position="1"/>
        <end position="18"/>
    </location>
</feature>